<feature type="transmembrane region" description="Helical" evidence="6">
    <location>
        <begin position="305"/>
        <end position="326"/>
    </location>
</feature>
<reference evidence="8" key="1">
    <citation type="submission" date="2020-05" db="EMBL/GenBank/DDBJ databases">
        <authorList>
            <person name="Chiriac C."/>
            <person name="Salcher M."/>
            <person name="Ghai R."/>
            <person name="Kavagutti S V."/>
        </authorList>
    </citation>
    <scope>NUCLEOTIDE SEQUENCE</scope>
</reference>
<name>A0A6J6NV60_9ZZZZ</name>
<evidence type="ECO:0000259" key="7">
    <source>
        <dbReference type="PROSITE" id="PS50156"/>
    </source>
</evidence>
<dbReference type="EMBL" id="CAEZXM010000092">
    <property type="protein sequence ID" value="CAB4688595.1"/>
    <property type="molecule type" value="Genomic_DNA"/>
</dbReference>
<organism evidence="8">
    <name type="scientific">freshwater metagenome</name>
    <dbReference type="NCBI Taxonomy" id="449393"/>
    <lineage>
        <taxon>unclassified sequences</taxon>
        <taxon>metagenomes</taxon>
        <taxon>ecological metagenomes</taxon>
    </lineage>
</organism>
<dbReference type="SUPFAM" id="SSF82866">
    <property type="entry name" value="Multidrug efflux transporter AcrB transmembrane domain"/>
    <property type="match status" value="2"/>
</dbReference>
<keyword evidence="3 6" id="KW-0812">Transmembrane</keyword>
<dbReference type="PANTHER" id="PTHR33406">
    <property type="entry name" value="MEMBRANE PROTEIN MJ1562-RELATED"/>
    <property type="match status" value="1"/>
</dbReference>
<keyword evidence="5 6" id="KW-0472">Membrane</keyword>
<dbReference type="Pfam" id="PF03176">
    <property type="entry name" value="MMPL"/>
    <property type="match status" value="2"/>
</dbReference>
<feature type="transmembrane region" description="Helical" evidence="6">
    <location>
        <begin position="338"/>
        <end position="355"/>
    </location>
</feature>
<feature type="transmembrane region" description="Helical" evidence="6">
    <location>
        <begin position="670"/>
        <end position="693"/>
    </location>
</feature>
<keyword evidence="2" id="KW-1003">Cell membrane</keyword>
<feature type="transmembrane region" description="Helical" evidence="6">
    <location>
        <begin position="592"/>
        <end position="612"/>
    </location>
</feature>
<dbReference type="PANTHER" id="PTHR33406:SF13">
    <property type="entry name" value="MEMBRANE PROTEIN YDFJ"/>
    <property type="match status" value="1"/>
</dbReference>
<evidence type="ECO:0000313" key="8">
    <source>
        <dbReference type="EMBL" id="CAB4688595.1"/>
    </source>
</evidence>
<dbReference type="AlphaFoldDB" id="A0A6J6NV60"/>
<proteinExistence type="predicted"/>
<accession>A0A6J6NV60</accession>
<dbReference type="PROSITE" id="PS50156">
    <property type="entry name" value="SSD"/>
    <property type="match status" value="1"/>
</dbReference>
<dbReference type="InterPro" id="IPR000731">
    <property type="entry name" value="SSD"/>
</dbReference>
<feature type="domain" description="SSD" evidence="7">
    <location>
        <begin position="180"/>
        <end position="327"/>
    </location>
</feature>
<comment type="subcellular location">
    <subcellularLocation>
        <location evidence="1">Cell membrane</location>
        <topology evidence="1">Multi-pass membrane protein</topology>
    </subcellularLocation>
</comment>
<evidence type="ECO:0000256" key="2">
    <source>
        <dbReference type="ARBA" id="ARBA00022475"/>
    </source>
</evidence>
<evidence type="ECO:0000256" key="5">
    <source>
        <dbReference type="ARBA" id="ARBA00023136"/>
    </source>
</evidence>
<evidence type="ECO:0000256" key="1">
    <source>
        <dbReference type="ARBA" id="ARBA00004651"/>
    </source>
</evidence>
<gene>
    <name evidence="8" type="ORF">UFOPK2366_00620</name>
</gene>
<feature type="transmembrane region" description="Helical" evidence="6">
    <location>
        <begin position="276"/>
        <end position="299"/>
    </location>
</feature>
<sequence length="768" mass="82142">MLSRLARWCVRHKFVVVFGIWVPLFIALGIASSVVGSDFHTQMQLPNGEARDVFTLLESVSKEEAGFDSQIVVKAPQGVADADVQASLAELFAKVDEIDGIKVVSPYEQPKQQINADGTIAYAQLKITGRTQTQFASLATQIESLGDKAMARMGVDHQIQLEYGGQAFRKMKFPASEALGIIAAVVILVLAFGSVLAMGLPIGTALIGLGLGSSIVGLLSNVGEMPDFTTQMVAMIGLGVGIDYALFIVTRYREALHDGLTVEESIVEAVDTSGRAVLFAGITVIISLLGLYIMGLSFVRGLATGAAVGVLMMMIASVTLLPALLAMAGHRINVTSRAAMLSLGLLVAGGLGAIVTSNARILLGGAALAVAVLLASLIVKSLRQPIPHRAEKPIEQGFWYRWSRFIQRRPWPIFLFGAGVLVVLTLPLLSIRLGFGDNGNAKPDQTIRRSYDLLAEGFGPGFNGPLIVTVEGSNAAKPDVVQQFATTLRDTPGVQAAFARPIRDDLALVTVIPKSAPQDVATTDLVHRLRQHIIPDSGLTSRVGGFTAASQDFSEYLGARLPVLIGAVLILSFLLLMAVFRSLLVPLKAVIMNLLSIGAAYGVVVAVFQWGWGKDIIGVGKPGPVEAWAPMMLFAIVFGLSMDYEVFLLSRMKEEFDRTGDNATAVADGLAVTARVITAAALIMVCVFSAFILGDDRQLKLFGLGLASAVFIDATVVRMLLVPATMELLGARNWWLPAWLDRLLPKINVEGHRHQEVMPELVLSGVDE</sequence>
<evidence type="ECO:0000256" key="6">
    <source>
        <dbReference type="SAM" id="Phobius"/>
    </source>
</evidence>
<feature type="transmembrane region" description="Helical" evidence="6">
    <location>
        <begin position="231"/>
        <end position="249"/>
    </location>
</feature>
<evidence type="ECO:0000256" key="3">
    <source>
        <dbReference type="ARBA" id="ARBA00022692"/>
    </source>
</evidence>
<feature type="transmembrane region" description="Helical" evidence="6">
    <location>
        <begin position="561"/>
        <end position="580"/>
    </location>
</feature>
<dbReference type="Gene3D" id="1.20.1640.10">
    <property type="entry name" value="Multidrug efflux transporter AcrB transmembrane domain"/>
    <property type="match status" value="2"/>
</dbReference>
<feature type="transmembrane region" description="Helical" evidence="6">
    <location>
        <begin position="178"/>
        <end position="211"/>
    </location>
</feature>
<feature type="transmembrane region" description="Helical" evidence="6">
    <location>
        <begin position="699"/>
        <end position="721"/>
    </location>
</feature>
<dbReference type="GO" id="GO:0005886">
    <property type="term" value="C:plasma membrane"/>
    <property type="evidence" value="ECO:0007669"/>
    <property type="project" value="UniProtKB-SubCell"/>
</dbReference>
<feature type="transmembrane region" description="Helical" evidence="6">
    <location>
        <begin position="14"/>
        <end position="35"/>
    </location>
</feature>
<feature type="transmembrane region" description="Helical" evidence="6">
    <location>
        <begin position="361"/>
        <end position="379"/>
    </location>
</feature>
<dbReference type="InterPro" id="IPR004869">
    <property type="entry name" value="MMPL_dom"/>
</dbReference>
<feature type="transmembrane region" description="Helical" evidence="6">
    <location>
        <begin position="411"/>
        <end position="435"/>
    </location>
</feature>
<dbReference type="InterPro" id="IPR050545">
    <property type="entry name" value="Mycobact_MmpL"/>
</dbReference>
<evidence type="ECO:0000256" key="4">
    <source>
        <dbReference type="ARBA" id="ARBA00022989"/>
    </source>
</evidence>
<keyword evidence="4 6" id="KW-1133">Transmembrane helix</keyword>
<protein>
    <submittedName>
        <fullName evidence="8">Unannotated protein</fullName>
    </submittedName>
</protein>
<feature type="transmembrane region" description="Helical" evidence="6">
    <location>
        <begin position="627"/>
        <end position="649"/>
    </location>
</feature>